<evidence type="ECO:0000256" key="19">
    <source>
        <dbReference type="ARBA" id="ARBA00076133"/>
    </source>
</evidence>
<dbReference type="InterPro" id="IPR020472">
    <property type="entry name" value="WD40_PAC1"/>
</dbReference>
<feature type="repeat" description="WD" evidence="20">
    <location>
        <begin position="274"/>
        <end position="308"/>
    </location>
</feature>
<keyword evidence="5 20" id="KW-0853">WD repeat</keyword>
<evidence type="ECO:0000256" key="18">
    <source>
        <dbReference type="ARBA" id="ARBA00075792"/>
    </source>
</evidence>
<evidence type="ECO:0000256" key="21">
    <source>
        <dbReference type="SAM" id="MobiDB-lite"/>
    </source>
</evidence>
<dbReference type="GO" id="GO:0005847">
    <property type="term" value="C:mRNA cleavage and polyadenylation specificity factor complex"/>
    <property type="evidence" value="ECO:0007669"/>
    <property type="project" value="TreeGrafter"/>
</dbReference>
<evidence type="ECO:0000256" key="2">
    <source>
        <dbReference type="ARBA" id="ARBA00022481"/>
    </source>
</evidence>
<dbReference type="PANTHER" id="PTHR22836">
    <property type="entry name" value="WD40 REPEAT PROTEIN"/>
    <property type="match status" value="1"/>
</dbReference>
<keyword evidence="7" id="KW-0677">Repeat</keyword>
<dbReference type="CDD" id="cd00200">
    <property type="entry name" value="WD40"/>
    <property type="match status" value="1"/>
</dbReference>
<dbReference type="InterPro" id="IPR045245">
    <property type="entry name" value="Pfs2-like"/>
</dbReference>
<evidence type="ECO:0000256" key="13">
    <source>
        <dbReference type="ARBA" id="ARBA00026154"/>
    </source>
</evidence>
<dbReference type="Gene3D" id="2.130.10.10">
    <property type="entry name" value="YVTN repeat-like/Quinoprotein amine dehydrogenase"/>
    <property type="match status" value="2"/>
</dbReference>
<evidence type="ECO:0000256" key="3">
    <source>
        <dbReference type="ARBA" id="ARBA00022499"/>
    </source>
</evidence>
<evidence type="ECO:0000256" key="8">
    <source>
        <dbReference type="ARBA" id="ARBA00022843"/>
    </source>
</evidence>
<proteinExistence type="inferred from homology"/>
<feature type="repeat" description="WD" evidence="20">
    <location>
        <begin position="107"/>
        <end position="139"/>
    </location>
</feature>
<dbReference type="PANTHER" id="PTHR22836:SF0">
    <property type="entry name" value="PRE-MRNA 3' END PROCESSING PROTEIN WDR33"/>
    <property type="match status" value="1"/>
</dbReference>
<evidence type="ECO:0000256" key="11">
    <source>
        <dbReference type="ARBA" id="ARBA00023242"/>
    </source>
</evidence>
<dbReference type="FunFam" id="2.130.10.10:FF:000069">
    <property type="entry name" value="WD repeat domain 33"/>
    <property type="match status" value="1"/>
</dbReference>
<dbReference type="InterPro" id="IPR015943">
    <property type="entry name" value="WD40/YVTN_repeat-like_dom_sf"/>
</dbReference>
<comment type="subunit">
    <text evidence="16">Component of the cleavage and polyadenylation specificity factor (CPSF) module of the pre-mRNA 3'-end processing complex. Interacts with CPSF3/CPSF73.</text>
</comment>
<evidence type="ECO:0000256" key="7">
    <source>
        <dbReference type="ARBA" id="ARBA00022737"/>
    </source>
</evidence>
<evidence type="ECO:0000256" key="1">
    <source>
        <dbReference type="ARBA" id="ARBA00004123"/>
    </source>
</evidence>
<sequence length="400" mass="45605">MKRRTIDYNNHIIRWLEVRAQWRGNRRRRLHIRPQPDHIINYITPAHLLDLPISSISLRFVHTSLNKVRCPINTVRWTPDGRRLITGSTSGEFTLWNGLTFNFETILQAHDQAVRAMEWTHNDTWMLTGDQGGIVKYWQSNMNNLKEIRAHREPVRDLAFCPTDTKFVTASDDSTLKIWSFNDGTEERVLTGHGWDVKCVDWHPYKCLVASGGKDSLIKLWDPKVGKAITTIHGHKGTVQAIEWNKNGHWFVTASRDQLTKVYDIRMMRELQAFRGHKKEVCSARWHPVHESLLVSGGSDGSLLHWQVGEKEAIGGLETAHDSNIWSLDWHPMGHILVSGSNDYATRFWTRERPVEEEAAEGLIIGASSASSKVPSAPSDAHLTSAWEMEDDGKSRGRGS</sequence>
<dbReference type="EMBL" id="KZ987860">
    <property type="protein sequence ID" value="RKP14263.1"/>
    <property type="molecule type" value="Genomic_DNA"/>
</dbReference>
<evidence type="ECO:0000256" key="10">
    <source>
        <dbReference type="ARBA" id="ARBA00023119"/>
    </source>
</evidence>
<dbReference type="OrthoDB" id="16717at2759"/>
<dbReference type="InterPro" id="IPR036322">
    <property type="entry name" value="WD40_repeat_dom_sf"/>
</dbReference>
<dbReference type="GO" id="GO:0031124">
    <property type="term" value="P:mRNA 3'-end processing"/>
    <property type="evidence" value="ECO:0007669"/>
    <property type="project" value="InterPro"/>
</dbReference>
<evidence type="ECO:0000256" key="5">
    <source>
        <dbReference type="ARBA" id="ARBA00022574"/>
    </source>
</evidence>
<organism evidence="22 23">
    <name type="scientific">Piptocephalis cylindrospora</name>
    <dbReference type="NCBI Taxonomy" id="1907219"/>
    <lineage>
        <taxon>Eukaryota</taxon>
        <taxon>Fungi</taxon>
        <taxon>Fungi incertae sedis</taxon>
        <taxon>Zoopagomycota</taxon>
        <taxon>Zoopagomycotina</taxon>
        <taxon>Zoopagomycetes</taxon>
        <taxon>Zoopagales</taxon>
        <taxon>Piptocephalidaceae</taxon>
        <taxon>Piptocephalis</taxon>
    </lineage>
</organism>
<dbReference type="AlphaFoldDB" id="A0A4P9Y5N5"/>
<keyword evidence="9" id="KW-0007">Acetylation</keyword>
<comment type="function">
    <text evidence="14">Essential for both cleavage and polyadenylation of pre-mRNA 3' ends.</text>
</comment>
<dbReference type="SMART" id="SM00320">
    <property type="entry name" value="WD40"/>
    <property type="match status" value="7"/>
</dbReference>
<protein>
    <recommendedName>
        <fullName evidence="13">Polyadenylation factor subunit 2</fullName>
    </recommendedName>
    <alternativeName>
        <fullName evidence="18">WD repeat-containing protein 33</fullName>
    </alternativeName>
    <alternativeName>
        <fullName evidence="19">WD repeat-containing protein of 146 kDa</fullName>
    </alternativeName>
    <alternativeName>
        <fullName evidence="17">pre-mRNA 3' end processing protein WDR33</fullName>
    </alternativeName>
</protein>
<feature type="compositionally biased region" description="Low complexity" evidence="21">
    <location>
        <begin position="367"/>
        <end position="381"/>
    </location>
</feature>
<dbReference type="Proteomes" id="UP000267251">
    <property type="component" value="Unassembled WGS sequence"/>
</dbReference>
<feature type="repeat" description="WD" evidence="20">
    <location>
        <begin position="232"/>
        <end position="273"/>
    </location>
</feature>
<dbReference type="FunFam" id="2.130.10.10:FF:000085">
    <property type="entry name" value="WD repeat domain 33"/>
    <property type="match status" value="1"/>
</dbReference>
<evidence type="ECO:0000256" key="15">
    <source>
        <dbReference type="ARBA" id="ARBA00061690"/>
    </source>
</evidence>
<dbReference type="PRINTS" id="PR00320">
    <property type="entry name" value="GPROTEINBRPT"/>
</dbReference>
<name>A0A4P9Y5N5_9FUNG</name>
<dbReference type="InterPro" id="IPR001680">
    <property type="entry name" value="WD40_rpt"/>
</dbReference>
<gene>
    <name evidence="22" type="ORF">BJ684DRAFT_8853</name>
</gene>
<keyword evidence="10" id="KW-0176">Collagen</keyword>
<evidence type="ECO:0000313" key="23">
    <source>
        <dbReference type="Proteomes" id="UP000267251"/>
    </source>
</evidence>
<feature type="repeat" description="WD" evidence="20">
    <location>
        <begin position="318"/>
        <end position="349"/>
    </location>
</feature>
<keyword evidence="2" id="KW-0488">Methylation</keyword>
<feature type="region of interest" description="Disordered" evidence="21">
    <location>
        <begin position="366"/>
        <end position="400"/>
    </location>
</feature>
<feature type="repeat" description="WD" evidence="20">
    <location>
        <begin position="148"/>
        <end position="189"/>
    </location>
</feature>
<keyword evidence="8" id="KW-0832">Ubl conjugation</keyword>
<dbReference type="PROSITE" id="PS50294">
    <property type="entry name" value="WD_REPEATS_REGION"/>
    <property type="match status" value="5"/>
</dbReference>
<keyword evidence="4" id="KW-0597">Phosphoprotein</keyword>
<dbReference type="SUPFAM" id="SSF50978">
    <property type="entry name" value="WD40 repeat-like"/>
    <property type="match status" value="1"/>
</dbReference>
<evidence type="ECO:0000256" key="12">
    <source>
        <dbReference type="ARBA" id="ARBA00025498"/>
    </source>
</evidence>
<dbReference type="PROSITE" id="PS50082">
    <property type="entry name" value="WD_REPEATS_2"/>
    <property type="match status" value="7"/>
</dbReference>
<keyword evidence="11" id="KW-0539">Nucleus</keyword>
<evidence type="ECO:0000256" key="4">
    <source>
        <dbReference type="ARBA" id="ARBA00022553"/>
    </source>
</evidence>
<evidence type="ECO:0000256" key="14">
    <source>
        <dbReference type="ARBA" id="ARBA00058681"/>
    </source>
</evidence>
<keyword evidence="3" id="KW-1017">Isopeptide bond</keyword>
<dbReference type="FunFam" id="2.130.10.10:FF:000077">
    <property type="entry name" value="WD repeat domain 33"/>
    <property type="match status" value="1"/>
</dbReference>
<evidence type="ECO:0000256" key="9">
    <source>
        <dbReference type="ARBA" id="ARBA00022990"/>
    </source>
</evidence>
<evidence type="ECO:0000256" key="16">
    <source>
        <dbReference type="ARBA" id="ARBA00063159"/>
    </source>
</evidence>
<evidence type="ECO:0000256" key="17">
    <source>
        <dbReference type="ARBA" id="ARBA00068823"/>
    </source>
</evidence>
<comment type="subcellular location">
    <subcellularLocation>
        <location evidence="1">Nucleus</location>
    </subcellularLocation>
</comment>
<comment type="similarity">
    <text evidence="15">Belongs to the WD repeat WDR33 family.</text>
</comment>
<evidence type="ECO:0000313" key="22">
    <source>
        <dbReference type="EMBL" id="RKP14263.1"/>
    </source>
</evidence>
<evidence type="ECO:0000256" key="6">
    <source>
        <dbReference type="ARBA" id="ARBA00022664"/>
    </source>
</evidence>
<comment type="function">
    <text evidence="12">Required for 3'-end cleavage and polyadenylation of pre-mRNAs. Also involved in chromosome segregation where it has a role in chromosome attachment to the mitotic spindle.</text>
</comment>
<feature type="repeat" description="WD" evidence="20">
    <location>
        <begin position="190"/>
        <end position="231"/>
    </location>
</feature>
<keyword evidence="6" id="KW-0507">mRNA processing</keyword>
<evidence type="ECO:0000256" key="20">
    <source>
        <dbReference type="PROSITE-ProRule" id="PRU00221"/>
    </source>
</evidence>
<dbReference type="Pfam" id="PF00400">
    <property type="entry name" value="WD40"/>
    <property type="match status" value="7"/>
</dbReference>
<reference evidence="23" key="1">
    <citation type="journal article" date="2018" name="Nat. Microbiol.">
        <title>Leveraging single-cell genomics to expand the fungal tree of life.</title>
        <authorList>
            <person name="Ahrendt S.R."/>
            <person name="Quandt C.A."/>
            <person name="Ciobanu D."/>
            <person name="Clum A."/>
            <person name="Salamov A."/>
            <person name="Andreopoulos B."/>
            <person name="Cheng J.F."/>
            <person name="Woyke T."/>
            <person name="Pelin A."/>
            <person name="Henrissat B."/>
            <person name="Reynolds N.K."/>
            <person name="Benny G.L."/>
            <person name="Smith M.E."/>
            <person name="James T.Y."/>
            <person name="Grigoriev I.V."/>
        </authorList>
    </citation>
    <scope>NUCLEOTIDE SEQUENCE [LARGE SCALE GENOMIC DNA]</scope>
</reference>
<keyword evidence="23" id="KW-1185">Reference proteome</keyword>
<feature type="repeat" description="WD" evidence="20">
    <location>
        <begin position="72"/>
        <end position="97"/>
    </location>
</feature>
<accession>A0A4P9Y5N5</accession>